<protein>
    <recommendedName>
        <fullName evidence="6">Metallo-beta-lactamase domain-containing protein</fullName>
    </recommendedName>
</protein>
<evidence type="ECO:0000256" key="2">
    <source>
        <dbReference type="ARBA" id="ARBA00022801"/>
    </source>
</evidence>
<keyword evidence="8" id="KW-1185">Reference proteome</keyword>
<dbReference type="Gene3D" id="3.60.15.30">
    <property type="entry name" value="Metallo-beta-lactamase domain"/>
    <property type="match status" value="1"/>
</dbReference>
<dbReference type="InterPro" id="IPR052195">
    <property type="entry name" value="Bact_Alkyl/Aryl-Sulfatase"/>
</dbReference>
<dbReference type="GO" id="GO:0018741">
    <property type="term" value="F:linear primary-alkylsulfatase activity"/>
    <property type="evidence" value="ECO:0007669"/>
    <property type="project" value="InterPro"/>
</dbReference>
<dbReference type="SMART" id="SM00849">
    <property type="entry name" value="Lactamase_B"/>
    <property type="match status" value="1"/>
</dbReference>
<dbReference type="GO" id="GO:0046983">
    <property type="term" value="F:protein dimerization activity"/>
    <property type="evidence" value="ECO:0007669"/>
    <property type="project" value="InterPro"/>
</dbReference>
<dbReference type="InterPro" id="IPR001279">
    <property type="entry name" value="Metallo-B-lactamas"/>
</dbReference>
<dbReference type="GO" id="GO:0046872">
    <property type="term" value="F:metal ion binding"/>
    <property type="evidence" value="ECO:0007669"/>
    <property type="project" value="UniProtKB-KW"/>
</dbReference>
<dbReference type="InterPro" id="IPR029228">
    <property type="entry name" value="Alkyl_sulf_dimr"/>
</dbReference>
<dbReference type="PANTHER" id="PTHR43223">
    <property type="entry name" value="ALKYL/ARYL-SULFATASE"/>
    <property type="match status" value="1"/>
</dbReference>
<sequence>MAVSKPQSTTYPSHGNDIGPSFADTRDFSDADRGFIDSLKPCVIRNAQGRKVWDNDEYSFVHAQEAPPTVDARLWRQAQLLSKQGLYRITPSIYQVRGFDISHITFVEGDMGVIVIDPLVSCECAAAALAFYQQHRPVRQIKAVVYTHSHIDHYGGAAGLFAGSDDDAVPEGIKIIAPEGFMEEALSENVLAGPIMRKRAAHMYGAFLPRSPAGQVGVGLGMGTSQGKTSLLPPTTIITHTSQSLVIDGVKIVFQLVPNTEAPSEMNIYFPQEQALLIAECATHALHNIVTLRGALVRDAKAWATYLDQSLFMFTSPAAKSEVLFASHGWPTWGEDNVQRFIGEQRDLYAFLHDQTIRLMNHGLNGTEIAERLVLPPNLRRAWHAQGFYGSISHNVKGIYQRYMTWFDGKAENLWKLPPAEEGSRYVECMGGAEQTLEKARQFIFKGNLRFAATLLGHLVAADDVDSQKIQSQSRQVLSQVFIRLGHGSENATWRNIYLSQAAELGEDHLSRNQRSPPQASFPSQLSIEQWLSGLSVNIDGELAGEEVPYPISIGIDVTDIKEIWLLILSNGALTYRRCRDTALADAGLLDLALALTKGALQDLLTEKEDRARFQILKGDYGALGKLLSFAGIRIGSQNTISHL</sequence>
<dbReference type="Proteomes" id="UP001172681">
    <property type="component" value="Unassembled WGS sequence"/>
</dbReference>
<dbReference type="Pfam" id="PF14864">
    <property type="entry name" value="Alkyl_sulf_C"/>
    <property type="match status" value="1"/>
</dbReference>
<dbReference type="AlphaFoldDB" id="A0AA39D1M6"/>
<dbReference type="FunFam" id="3.60.15.30:FF:000001">
    <property type="entry name" value="Alkyl/aryl-sulfatase BDS1"/>
    <property type="match status" value="1"/>
</dbReference>
<evidence type="ECO:0000256" key="5">
    <source>
        <dbReference type="SAM" id="MobiDB-lite"/>
    </source>
</evidence>
<accession>A0AA39D1M6</accession>
<dbReference type="CDD" id="cd07710">
    <property type="entry name" value="arylsulfatase_Sdsa1-like_MBL-fold"/>
    <property type="match status" value="1"/>
</dbReference>
<evidence type="ECO:0000256" key="1">
    <source>
        <dbReference type="ARBA" id="ARBA00022723"/>
    </source>
</evidence>
<dbReference type="InterPro" id="IPR044097">
    <property type="entry name" value="Bds1/SdsA1_MBL-fold"/>
</dbReference>
<feature type="compositionally biased region" description="Polar residues" evidence="5">
    <location>
        <begin position="1"/>
        <end position="13"/>
    </location>
</feature>
<dbReference type="Pfam" id="PF14863">
    <property type="entry name" value="Alkyl_sulf_dimr"/>
    <property type="match status" value="1"/>
</dbReference>
<dbReference type="Gene3D" id="1.25.40.880">
    <property type="entry name" value="Alkyl sulfatase, dimerisation domain"/>
    <property type="match status" value="1"/>
</dbReference>
<dbReference type="Gene3D" id="3.30.1050.10">
    <property type="entry name" value="SCP2 sterol-binding domain"/>
    <property type="match status" value="1"/>
</dbReference>
<evidence type="ECO:0000313" key="7">
    <source>
        <dbReference type="EMBL" id="KAJ9640130.1"/>
    </source>
</evidence>
<gene>
    <name evidence="7" type="ORF">H2204_003355</name>
</gene>
<dbReference type="GO" id="GO:0018909">
    <property type="term" value="P:dodecyl sulfate metabolic process"/>
    <property type="evidence" value="ECO:0007669"/>
    <property type="project" value="InterPro"/>
</dbReference>
<dbReference type="Pfam" id="PF00753">
    <property type="entry name" value="Lactamase_B"/>
    <property type="match status" value="1"/>
</dbReference>
<organism evidence="7 8">
    <name type="scientific">Knufia peltigerae</name>
    <dbReference type="NCBI Taxonomy" id="1002370"/>
    <lineage>
        <taxon>Eukaryota</taxon>
        <taxon>Fungi</taxon>
        <taxon>Dikarya</taxon>
        <taxon>Ascomycota</taxon>
        <taxon>Pezizomycotina</taxon>
        <taxon>Eurotiomycetes</taxon>
        <taxon>Chaetothyriomycetidae</taxon>
        <taxon>Chaetothyriales</taxon>
        <taxon>Trichomeriaceae</taxon>
        <taxon>Knufia</taxon>
    </lineage>
</organism>
<dbReference type="EMBL" id="JAPDRN010000015">
    <property type="protein sequence ID" value="KAJ9640130.1"/>
    <property type="molecule type" value="Genomic_DNA"/>
</dbReference>
<feature type="region of interest" description="Disordered" evidence="5">
    <location>
        <begin position="1"/>
        <end position="23"/>
    </location>
</feature>
<evidence type="ECO:0000256" key="3">
    <source>
        <dbReference type="ARBA" id="ARBA00022833"/>
    </source>
</evidence>
<dbReference type="InterPro" id="IPR036527">
    <property type="entry name" value="SCP2_sterol-bd_dom_sf"/>
</dbReference>
<dbReference type="PANTHER" id="PTHR43223:SF1">
    <property type="entry name" value="ALKYL_ARYL-SULFATASE BDS1"/>
    <property type="match status" value="1"/>
</dbReference>
<evidence type="ECO:0000259" key="6">
    <source>
        <dbReference type="SMART" id="SM00849"/>
    </source>
</evidence>
<comment type="similarity">
    <text evidence="4">Belongs to the metallo-beta-lactamase superfamily. Type III sulfatase family.</text>
</comment>
<keyword evidence="1" id="KW-0479">Metal-binding</keyword>
<dbReference type="InterPro" id="IPR036866">
    <property type="entry name" value="RibonucZ/Hydroxyglut_hydro"/>
</dbReference>
<dbReference type="InterPro" id="IPR038536">
    <property type="entry name" value="Alkyl/aryl-sulf_dimr_sf"/>
</dbReference>
<reference evidence="7" key="1">
    <citation type="submission" date="2022-10" db="EMBL/GenBank/DDBJ databases">
        <title>Culturing micro-colonial fungi from biological soil crusts in the Mojave desert and describing Neophaeococcomyces mojavensis, and introducing the new genera and species Taxawa tesnikishii.</title>
        <authorList>
            <person name="Kurbessoian T."/>
            <person name="Stajich J.E."/>
        </authorList>
    </citation>
    <scope>NUCLEOTIDE SEQUENCE</scope>
    <source>
        <strain evidence="7">TK_35</strain>
    </source>
</reference>
<comment type="caution">
    <text evidence="7">The sequence shown here is derived from an EMBL/GenBank/DDBJ whole genome shotgun (WGS) entry which is preliminary data.</text>
</comment>
<evidence type="ECO:0000256" key="4">
    <source>
        <dbReference type="ARBA" id="ARBA00033751"/>
    </source>
</evidence>
<proteinExistence type="inferred from homology"/>
<dbReference type="SUPFAM" id="SSF55718">
    <property type="entry name" value="SCP-like"/>
    <property type="match status" value="1"/>
</dbReference>
<keyword evidence="2" id="KW-0378">Hydrolase</keyword>
<keyword evidence="3" id="KW-0862">Zinc</keyword>
<dbReference type="InterPro" id="IPR029229">
    <property type="entry name" value="Alkyl_sulf_C"/>
</dbReference>
<feature type="domain" description="Metallo-beta-lactamase" evidence="6">
    <location>
        <begin position="101"/>
        <end position="328"/>
    </location>
</feature>
<name>A0AA39D1M6_9EURO</name>
<evidence type="ECO:0000313" key="8">
    <source>
        <dbReference type="Proteomes" id="UP001172681"/>
    </source>
</evidence>
<dbReference type="SUPFAM" id="SSF56281">
    <property type="entry name" value="Metallo-hydrolase/oxidoreductase"/>
    <property type="match status" value="1"/>
</dbReference>